<accession>A0A433D1G5</accession>
<evidence type="ECO:0000256" key="3">
    <source>
        <dbReference type="ARBA" id="ARBA00022833"/>
    </source>
</evidence>
<protein>
    <recommendedName>
        <fullName evidence="5">FYVE zinc finger domain-containing protein</fullName>
    </recommendedName>
</protein>
<dbReference type="SUPFAM" id="SSF57903">
    <property type="entry name" value="FYVE/PHD zinc finger"/>
    <property type="match status" value="2"/>
</dbReference>
<feature type="compositionally biased region" description="Polar residues" evidence="4">
    <location>
        <begin position="244"/>
        <end position="280"/>
    </location>
</feature>
<comment type="caution">
    <text evidence="6">The sequence shown here is derived from an EMBL/GenBank/DDBJ whole genome shotgun (WGS) entry which is preliminary data.</text>
</comment>
<organism evidence="6 7">
    <name type="scientific">Jimgerdemannia flammicorona</name>
    <dbReference type="NCBI Taxonomy" id="994334"/>
    <lineage>
        <taxon>Eukaryota</taxon>
        <taxon>Fungi</taxon>
        <taxon>Fungi incertae sedis</taxon>
        <taxon>Mucoromycota</taxon>
        <taxon>Mucoromycotina</taxon>
        <taxon>Endogonomycetes</taxon>
        <taxon>Endogonales</taxon>
        <taxon>Endogonaceae</taxon>
        <taxon>Jimgerdemannia</taxon>
    </lineage>
</organism>
<evidence type="ECO:0000256" key="1">
    <source>
        <dbReference type="ARBA" id="ARBA00022723"/>
    </source>
</evidence>
<dbReference type="CDD" id="cd00065">
    <property type="entry name" value="FYVE_like_SF"/>
    <property type="match status" value="1"/>
</dbReference>
<feature type="compositionally biased region" description="Low complexity" evidence="4">
    <location>
        <begin position="306"/>
        <end position="320"/>
    </location>
</feature>
<keyword evidence="7" id="KW-1185">Reference proteome</keyword>
<dbReference type="Pfam" id="PF13920">
    <property type="entry name" value="zf-C3HC4_3"/>
    <property type="match status" value="1"/>
</dbReference>
<dbReference type="Proteomes" id="UP000268093">
    <property type="component" value="Unassembled WGS sequence"/>
</dbReference>
<feature type="compositionally biased region" description="Low complexity" evidence="4">
    <location>
        <begin position="374"/>
        <end position="401"/>
    </location>
</feature>
<dbReference type="InterPro" id="IPR000306">
    <property type="entry name" value="Znf_FYVE"/>
</dbReference>
<dbReference type="PANTHER" id="PTHR14879:SF5">
    <property type="entry name" value="RING-TYPE DOMAIN-CONTAINING PROTEIN"/>
    <property type="match status" value="1"/>
</dbReference>
<dbReference type="AlphaFoldDB" id="A0A433D1G5"/>
<dbReference type="InterPro" id="IPR013083">
    <property type="entry name" value="Znf_RING/FYVE/PHD"/>
</dbReference>
<dbReference type="OrthoDB" id="3045089at2759"/>
<feature type="compositionally biased region" description="Pro residues" evidence="4">
    <location>
        <begin position="352"/>
        <end position="361"/>
    </location>
</feature>
<feature type="non-terminal residue" evidence="6">
    <location>
        <position position="1"/>
    </location>
</feature>
<evidence type="ECO:0000313" key="7">
    <source>
        <dbReference type="Proteomes" id="UP000268093"/>
    </source>
</evidence>
<reference evidence="6 7" key="1">
    <citation type="journal article" date="2018" name="New Phytol.">
        <title>Phylogenomics of Endogonaceae and evolution of mycorrhizas within Mucoromycota.</title>
        <authorList>
            <person name="Chang Y."/>
            <person name="Desiro A."/>
            <person name="Na H."/>
            <person name="Sandor L."/>
            <person name="Lipzen A."/>
            <person name="Clum A."/>
            <person name="Barry K."/>
            <person name="Grigoriev I.V."/>
            <person name="Martin F.M."/>
            <person name="Stajich J.E."/>
            <person name="Smith M.E."/>
            <person name="Bonito G."/>
            <person name="Spatafora J.W."/>
        </authorList>
    </citation>
    <scope>NUCLEOTIDE SEQUENCE [LARGE SCALE GENOMIC DNA]</scope>
    <source>
        <strain evidence="6 7">GMNB39</strain>
    </source>
</reference>
<proteinExistence type="predicted"/>
<gene>
    <name evidence="6" type="ORF">BC936DRAFT_149158</name>
</gene>
<dbReference type="Gene3D" id="3.30.40.10">
    <property type="entry name" value="Zinc/RING finger domain, C3HC4 (zinc finger)"/>
    <property type="match status" value="2"/>
</dbReference>
<feature type="domain" description="FYVE zinc finger" evidence="5">
    <location>
        <begin position="53"/>
        <end position="155"/>
    </location>
</feature>
<feature type="compositionally biased region" description="Pro residues" evidence="4">
    <location>
        <begin position="321"/>
        <end position="340"/>
    </location>
</feature>
<dbReference type="InterPro" id="IPR011011">
    <property type="entry name" value="Znf_FYVE_PHD"/>
</dbReference>
<dbReference type="Pfam" id="PF22968">
    <property type="entry name" value="RNF34L-like_3rd"/>
    <property type="match status" value="1"/>
</dbReference>
<dbReference type="InterPro" id="IPR055111">
    <property type="entry name" value="RNF34_RFFL_HeH"/>
</dbReference>
<sequence>AHASPISNYPYPWLFNDVNAGVPLLFLSPQHRSLQHTTMANGPGTQYHNHLSHTIPPLRPFNTEKYCAQCGAKFGLFKHQYNCKNCGMHTKALHGVHVGFVRDDRELSNPLVTWFNVGSVICSSCSDHRHAIPKFGYFTPVRCCNTCNDFLMMQKMDATALMNQPVKTLRRYIAVYNLPSQSAIEKKDLVKLIEMSRPISDAAEIWYRANLHVVVPRISAEEARVHQAQQQQQQNGTRRRGASFGNNGSANWPQSGNRSAPQSQQRQTPTNYPGYQNASSYPGPPPHITPQQSQQWSYPPQPEQPQPQTYSYTYNYSYNSHPPPPPQPYPHAQAPRPPQPHALRTPQSQPNAQPPRPPQPQPQNLSHLSPHPNPRVSSSSPQPSSLSHSNGSSSYSSSLNPPPSLASLISARVDPATLSVKTLKAVLKDNFVEHGNVLEKSELVARVQRLFEDKQKDMNVNTDYLPDEQLCRICCDAPQNCVFLECGHLTCCMDCGKKVGLNFIIYLLLLLLLLGEGRGFTLSIGRVDEPNFGALY</sequence>
<dbReference type="GO" id="GO:0008270">
    <property type="term" value="F:zinc ion binding"/>
    <property type="evidence" value="ECO:0007669"/>
    <property type="project" value="UniProtKB-KW"/>
</dbReference>
<keyword evidence="2" id="KW-0863">Zinc-finger</keyword>
<evidence type="ECO:0000256" key="4">
    <source>
        <dbReference type="SAM" id="MobiDB-lite"/>
    </source>
</evidence>
<name>A0A433D1G5_9FUNG</name>
<dbReference type="InterPro" id="IPR051728">
    <property type="entry name" value="RING-FYVE_E3_ubiquitin-ligase"/>
</dbReference>
<dbReference type="EMBL" id="RBNI01008529">
    <property type="protein sequence ID" value="RUP44666.1"/>
    <property type="molecule type" value="Genomic_DNA"/>
</dbReference>
<dbReference type="PANTHER" id="PTHR14879">
    <property type="entry name" value="CASPASE REGULATOR, RING FINGER DOMAIN-CONTAINING"/>
    <property type="match status" value="1"/>
</dbReference>
<evidence type="ECO:0000259" key="5">
    <source>
        <dbReference type="SMART" id="SM00064"/>
    </source>
</evidence>
<feature type="region of interest" description="Disordered" evidence="4">
    <location>
        <begin position="224"/>
        <end position="401"/>
    </location>
</feature>
<evidence type="ECO:0000256" key="2">
    <source>
        <dbReference type="ARBA" id="ARBA00022771"/>
    </source>
</evidence>
<keyword evidence="1" id="KW-0479">Metal-binding</keyword>
<keyword evidence="3" id="KW-0862">Zinc</keyword>
<dbReference type="SMART" id="SM00064">
    <property type="entry name" value="FYVE"/>
    <property type="match status" value="1"/>
</dbReference>
<evidence type="ECO:0000313" key="6">
    <source>
        <dbReference type="EMBL" id="RUP44666.1"/>
    </source>
</evidence>